<evidence type="ECO:0000259" key="5">
    <source>
        <dbReference type="Pfam" id="PF00149"/>
    </source>
</evidence>
<dbReference type="GO" id="GO:0046872">
    <property type="term" value="F:metal ion binding"/>
    <property type="evidence" value="ECO:0007669"/>
    <property type="project" value="UniProtKB-KW"/>
</dbReference>
<dbReference type="EC" id="3.1.4.17" evidence="6"/>
<organism evidence="6 7">
    <name type="scientific">Roseovarius litorisediminis</name>
    <dbReference type="NCBI Taxonomy" id="1312363"/>
    <lineage>
        <taxon>Bacteria</taxon>
        <taxon>Pseudomonadati</taxon>
        <taxon>Pseudomonadota</taxon>
        <taxon>Alphaproteobacteria</taxon>
        <taxon>Rhodobacterales</taxon>
        <taxon>Roseobacteraceae</taxon>
        <taxon>Roseovarius</taxon>
    </lineage>
</organism>
<evidence type="ECO:0000313" key="7">
    <source>
        <dbReference type="Proteomes" id="UP000193827"/>
    </source>
</evidence>
<evidence type="ECO:0000256" key="1">
    <source>
        <dbReference type="ARBA" id="ARBA00022723"/>
    </source>
</evidence>
<dbReference type="GO" id="GO:0004114">
    <property type="term" value="F:3',5'-cyclic-nucleotide phosphodiesterase activity"/>
    <property type="evidence" value="ECO:0007669"/>
    <property type="project" value="UniProtKB-EC"/>
</dbReference>
<feature type="domain" description="Calcineurin-like phosphoesterase" evidence="5">
    <location>
        <begin position="3"/>
        <end position="200"/>
    </location>
</feature>
<reference evidence="6 7" key="1">
    <citation type="submission" date="2017-03" db="EMBL/GenBank/DDBJ databases">
        <authorList>
            <person name="Afonso C.L."/>
            <person name="Miller P.J."/>
            <person name="Scott M.A."/>
            <person name="Spackman E."/>
            <person name="Goraichik I."/>
            <person name="Dimitrov K.M."/>
            <person name="Suarez D.L."/>
            <person name="Swayne D.E."/>
        </authorList>
    </citation>
    <scope>NUCLEOTIDE SEQUENCE [LARGE SCALE GENOMIC DNA]</scope>
    <source>
        <strain evidence="6 7">CECT 8287</strain>
    </source>
</reference>
<keyword evidence="7" id="KW-1185">Reference proteome</keyword>
<protein>
    <submittedName>
        <fullName evidence="6">3',5'-cyclic adenosine monophosphate phosphodiesterase CpdA</fullName>
        <ecNumber evidence="6">3.1.4.17</ecNumber>
    </submittedName>
</protein>
<keyword evidence="1" id="KW-0479">Metal-binding</keyword>
<dbReference type="Gene3D" id="3.30.750.180">
    <property type="entry name" value="GpdQ, beta-strand dimerisation domain"/>
    <property type="match status" value="1"/>
</dbReference>
<dbReference type="OrthoDB" id="651281at2"/>
<dbReference type="EMBL" id="FWFL01000009">
    <property type="protein sequence ID" value="SLN60656.1"/>
    <property type="molecule type" value="Genomic_DNA"/>
</dbReference>
<evidence type="ECO:0000313" key="6">
    <source>
        <dbReference type="EMBL" id="SLN60656.1"/>
    </source>
</evidence>
<dbReference type="Gene3D" id="3.60.21.40">
    <property type="entry name" value="GpdQ, catalytic alpha/beta sandwich domain"/>
    <property type="match status" value="1"/>
</dbReference>
<proteinExistence type="inferred from homology"/>
<dbReference type="InterPro" id="IPR029052">
    <property type="entry name" value="Metallo-depent_PP-like"/>
</dbReference>
<dbReference type="AlphaFoldDB" id="A0A1Y5TC82"/>
<dbReference type="InterPro" id="IPR026575">
    <property type="entry name" value="GpdQ/CpdA-like"/>
</dbReference>
<dbReference type="Proteomes" id="UP000193827">
    <property type="component" value="Unassembled WGS sequence"/>
</dbReference>
<dbReference type="PANTHER" id="PTHR42988">
    <property type="entry name" value="PHOSPHOHYDROLASE"/>
    <property type="match status" value="1"/>
</dbReference>
<dbReference type="SUPFAM" id="SSF56300">
    <property type="entry name" value="Metallo-dependent phosphatases"/>
    <property type="match status" value="1"/>
</dbReference>
<sequence>MTKIIQISDPHIVPFGQLAYGRVDTATPLAECVNTINRMLPVIGPVDMAIVTGDLTDFGTAEEYQRFRDIMAPLEIPYRAIPGNHDNCDVMRSGFSDQEWMPEAGPVNWICEFADIALIGLDSSVAGKSYGHLSDTTITYLQKHLDALQGKPVIVATHHPPFLTGKQKMDIQNLRESSVFKDILSAYQGELKLICGHVHRNIVTLFGDVICQIAPGTSHAVTMDQRVDAPNCLTIEPGGFLLHETRGNLVTHHIPIGQFDGPWLFYPDDK</sequence>
<dbReference type="CDD" id="cd07402">
    <property type="entry name" value="MPP_GpdQ"/>
    <property type="match status" value="1"/>
</dbReference>
<dbReference type="PANTHER" id="PTHR42988:SF2">
    <property type="entry name" value="CYCLIC NUCLEOTIDE PHOSPHODIESTERASE CBUA0032-RELATED"/>
    <property type="match status" value="1"/>
</dbReference>
<keyword evidence="2 6" id="KW-0378">Hydrolase</keyword>
<accession>A0A1Y5TC82</accession>
<dbReference type="RefSeq" id="WP_085893505.1">
    <property type="nucleotide sequence ID" value="NZ_FWFL01000009.1"/>
</dbReference>
<evidence type="ECO:0000256" key="2">
    <source>
        <dbReference type="ARBA" id="ARBA00022801"/>
    </source>
</evidence>
<dbReference type="InterPro" id="IPR042281">
    <property type="entry name" value="GpdQ_beta-strand"/>
</dbReference>
<dbReference type="Pfam" id="PF00149">
    <property type="entry name" value="Metallophos"/>
    <property type="match status" value="1"/>
</dbReference>
<evidence type="ECO:0000256" key="4">
    <source>
        <dbReference type="ARBA" id="ARBA00025742"/>
    </source>
</evidence>
<dbReference type="InterPro" id="IPR004843">
    <property type="entry name" value="Calcineurin-like_PHP"/>
</dbReference>
<gene>
    <name evidence="6" type="primary">cpdA_3</name>
    <name evidence="6" type="ORF">PEL8287_03302</name>
</gene>
<name>A0A1Y5TC82_9RHOB</name>
<comment type="similarity">
    <text evidence="4">Belongs to the cyclic nucleotide phosphodiesterase class-III family.</text>
</comment>
<dbReference type="InterPro" id="IPR050884">
    <property type="entry name" value="CNP_phosphodiesterase-III"/>
</dbReference>
<dbReference type="InterPro" id="IPR042283">
    <property type="entry name" value="GpdQ_catalytic"/>
</dbReference>
<evidence type="ECO:0000256" key="3">
    <source>
        <dbReference type="ARBA" id="ARBA00023004"/>
    </source>
</evidence>
<keyword evidence="3" id="KW-0408">Iron</keyword>